<keyword evidence="11" id="KW-1185">Reference proteome</keyword>
<protein>
    <submittedName>
        <fullName evidence="10">Lipoprotein-releasing system permease protein</fullName>
    </submittedName>
</protein>
<accession>A0A1I5YGR7</accession>
<dbReference type="Proteomes" id="UP000199031">
    <property type="component" value="Unassembled WGS sequence"/>
</dbReference>
<comment type="similarity">
    <text evidence="2">Belongs to the ABC-4 integral membrane protein family. LolC/E subfamily.</text>
</comment>
<dbReference type="InterPro" id="IPR025857">
    <property type="entry name" value="MacB_PCD"/>
</dbReference>
<gene>
    <name evidence="10" type="ORF">SAMN05444277_11221</name>
</gene>
<evidence type="ECO:0000313" key="11">
    <source>
        <dbReference type="Proteomes" id="UP000199031"/>
    </source>
</evidence>
<feature type="transmembrane region" description="Helical" evidence="7">
    <location>
        <begin position="273"/>
        <end position="299"/>
    </location>
</feature>
<keyword evidence="5 7" id="KW-1133">Transmembrane helix</keyword>
<feature type="transmembrane region" description="Helical" evidence="7">
    <location>
        <begin position="320"/>
        <end position="349"/>
    </location>
</feature>
<evidence type="ECO:0000256" key="2">
    <source>
        <dbReference type="ARBA" id="ARBA00005236"/>
    </source>
</evidence>
<evidence type="ECO:0000256" key="6">
    <source>
        <dbReference type="ARBA" id="ARBA00023136"/>
    </source>
</evidence>
<evidence type="ECO:0000256" key="1">
    <source>
        <dbReference type="ARBA" id="ARBA00004651"/>
    </source>
</evidence>
<keyword evidence="4 7" id="KW-0812">Transmembrane</keyword>
<feature type="transmembrane region" description="Helical" evidence="7">
    <location>
        <begin position="375"/>
        <end position="394"/>
    </location>
</feature>
<evidence type="ECO:0000256" key="5">
    <source>
        <dbReference type="ARBA" id="ARBA00022989"/>
    </source>
</evidence>
<evidence type="ECO:0000313" key="10">
    <source>
        <dbReference type="EMBL" id="SFQ43310.1"/>
    </source>
</evidence>
<feature type="transmembrane region" description="Helical" evidence="7">
    <location>
        <begin position="21"/>
        <end position="44"/>
    </location>
</feature>
<dbReference type="AlphaFoldDB" id="A0A1I5YGR7"/>
<name>A0A1I5YGR7_9BACT</name>
<feature type="domain" description="ABC3 transporter permease C-terminal" evidence="8">
    <location>
        <begin position="278"/>
        <end position="398"/>
    </location>
</feature>
<evidence type="ECO:0000259" key="9">
    <source>
        <dbReference type="Pfam" id="PF12704"/>
    </source>
</evidence>
<dbReference type="Pfam" id="PF02687">
    <property type="entry name" value="FtsX"/>
    <property type="match status" value="1"/>
</dbReference>
<dbReference type="OrthoDB" id="1522724at2"/>
<evidence type="ECO:0000256" key="3">
    <source>
        <dbReference type="ARBA" id="ARBA00022475"/>
    </source>
</evidence>
<evidence type="ECO:0000256" key="4">
    <source>
        <dbReference type="ARBA" id="ARBA00022692"/>
    </source>
</evidence>
<dbReference type="PANTHER" id="PTHR30489">
    <property type="entry name" value="LIPOPROTEIN-RELEASING SYSTEM TRANSMEMBRANE PROTEIN LOLE"/>
    <property type="match status" value="1"/>
</dbReference>
<dbReference type="STRING" id="1465490.SAMN05444277_11221"/>
<dbReference type="Pfam" id="PF12704">
    <property type="entry name" value="MacB_PCD"/>
    <property type="match status" value="1"/>
</dbReference>
<feature type="domain" description="MacB-like periplasmic core" evidence="9">
    <location>
        <begin position="24"/>
        <end position="246"/>
    </location>
</feature>
<proteinExistence type="inferred from homology"/>
<evidence type="ECO:0000259" key="8">
    <source>
        <dbReference type="Pfam" id="PF02687"/>
    </source>
</evidence>
<dbReference type="RefSeq" id="WP_090661260.1">
    <property type="nucleotide sequence ID" value="NZ_FOXQ01000012.1"/>
</dbReference>
<keyword evidence="10" id="KW-0449">Lipoprotein</keyword>
<dbReference type="InterPro" id="IPR003838">
    <property type="entry name" value="ABC3_permease_C"/>
</dbReference>
<dbReference type="GO" id="GO:0044874">
    <property type="term" value="P:lipoprotein localization to outer membrane"/>
    <property type="evidence" value="ECO:0007669"/>
    <property type="project" value="TreeGrafter"/>
</dbReference>
<organism evidence="10 11">
    <name type="scientific">Parafilimonas terrae</name>
    <dbReference type="NCBI Taxonomy" id="1465490"/>
    <lineage>
        <taxon>Bacteria</taxon>
        <taxon>Pseudomonadati</taxon>
        <taxon>Bacteroidota</taxon>
        <taxon>Chitinophagia</taxon>
        <taxon>Chitinophagales</taxon>
        <taxon>Chitinophagaceae</taxon>
        <taxon>Parafilimonas</taxon>
    </lineage>
</organism>
<comment type="subcellular location">
    <subcellularLocation>
        <location evidence="1">Cell membrane</location>
        <topology evidence="1">Multi-pass membrane protein</topology>
    </subcellularLocation>
</comment>
<dbReference type="PANTHER" id="PTHR30489:SF0">
    <property type="entry name" value="LIPOPROTEIN-RELEASING SYSTEM TRANSMEMBRANE PROTEIN LOLE"/>
    <property type="match status" value="1"/>
</dbReference>
<evidence type="ECO:0000256" key="7">
    <source>
        <dbReference type="SAM" id="Phobius"/>
    </source>
</evidence>
<dbReference type="GO" id="GO:0098797">
    <property type="term" value="C:plasma membrane protein complex"/>
    <property type="evidence" value="ECO:0007669"/>
    <property type="project" value="TreeGrafter"/>
</dbReference>
<keyword evidence="3" id="KW-1003">Cell membrane</keyword>
<sequence length="406" mass="45234">MNFLFAWRYFKSKKSTNAINIIAWISMIAIMVSTAALIIVLSVFNGFEDLVKNLYGDFYADIKITPKQGKFFTADTAFIQKVKSVNGVNQLSFTVEEKAVLVNGSDYQTIVFLKGVDKNYNNVNKLSHYITDGKYELGTPDAPDIVSGSGIANAVGAFPGLAQQPLVIYLPNRKANTFNSLNAMHSFEVKPAGIFSVQQEFDDKYAFTNLAFVQYMLDLTADEYSSMELSAKDADKTNDIKRQLQKILGDRFIIKTSYEQNQSLFTVMQIEKWVIYGILSLILVVAAFNMIGALTMLVLEKEKDIAVLKAMGASEKRIQNIFLSEGFVLAGAGGFLGMLIAFIICFIQIKFQLIKLEGGTFIINYYPVKMTAPDFILVTLTIMIIAVLASWIPAKKAAEQFYSLKS</sequence>
<dbReference type="EMBL" id="FOXQ01000012">
    <property type="protein sequence ID" value="SFQ43310.1"/>
    <property type="molecule type" value="Genomic_DNA"/>
</dbReference>
<dbReference type="InterPro" id="IPR051447">
    <property type="entry name" value="Lipoprotein-release_system"/>
</dbReference>
<keyword evidence="6 7" id="KW-0472">Membrane</keyword>
<reference evidence="10 11" key="1">
    <citation type="submission" date="2016-10" db="EMBL/GenBank/DDBJ databases">
        <authorList>
            <person name="de Groot N.N."/>
        </authorList>
    </citation>
    <scope>NUCLEOTIDE SEQUENCE [LARGE SCALE GENOMIC DNA]</scope>
    <source>
        <strain evidence="10 11">DSM 28286</strain>
    </source>
</reference>